<reference evidence="3 4" key="1">
    <citation type="submission" date="2018-11" db="EMBL/GenBank/DDBJ databases">
        <title>Draft genome sequence of Buttiauxella warmboldiae CCUG 35512.</title>
        <authorList>
            <person name="Salva-Serra F."/>
            <person name="Marathe N."/>
            <person name="Moore E."/>
            <person name="Svensson L."/>
            <person name="Engstrom-Jakobsson H."/>
        </authorList>
    </citation>
    <scope>NUCLEOTIDE SEQUENCE [LARGE SCALE GENOMIC DNA]</scope>
    <source>
        <strain evidence="3 4">CCUG 35512</strain>
    </source>
</reference>
<keyword evidence="2" id="KW-0732">Signal</keyword>
<evidence type="ECO:0000256" key="1">
    <source>
        <dbReference type="SAM" id="MobiDB-lite"/>
    </source>
</evidence>
<dbReference type="Proteomes" id="UP000268615">
    <property type="component" value="Unassembled WGS sequence"/>
</dbReference>
<dbReference type="Pfam" id="PF13999">
    <property type="entry name" value="MarB"/>
    <property type="match status" value="1"/>
</dbReference>
<gene>
    <name evidence="3" type="primary">marB</name>
    <name evidence="3" type="ORF">EHN07_14045</name>
</gene>
<accession>A0A3N5D904</accession>
<organism evidence="3 4">
    <name type="scientific">Buttiauxella warmboldiae</name>
    <dbReference type="NCBI Taxonomy" id="82993"/>
    <lineage>
        <taxon>Bacteria</taxon>
        <taxon>Pseudomonadati</taxon>
        <taxon>Pseudomonadota</taxon>
        <taxon>Gammaproteobacteria</taxon>
        <taxon>Enterobacterales</taxon>
        <taxon>Enterobacteriaceae</taxon>
        <taxon>Buttiauxella</taxon>
    </lineage>
</organism>
<feature type="compositionally biased region" description="Basic and acidic residues" evidence="1">
    <location>
        <begin position="49"/>
        <end position="59"/>
    </location>
</feature>
<dbReference type="InterPro" id="IPR025732">
    <property type="entry name" value="MarB"/>
</dbReference>
<feature type="signal peptide" evidence="2">
    <location>
        <begin position="1"/>
        <end position="21"/>
    </location>
</feature>
<protein>
    <submittedName>
        <fullName evidence="3">Multiple antibiotic resistance regulatory periplasmic protein MarB</fullName>
    </submittedName>
</protein>
<evidence type="ECO:0000313" key="3">
    <source>
        <dbReference type="EMBL" id="RPH24778.1"/>
    </source>
</evidence>
<dbReference type="EMBL" id="RPOH01000061">
    <property type="protein sequence ID" value="RPH24778.1"/>
    <property type="molecule type" value="Genomic_DNA"/>
</dbReference>
<name>A0A3N5D904_9ENTR</name>
<dbReference type="RefSeq" id="WP_124024719.1">
    <property type="nucleotide sequence ID" value="NZ_RPOH01000061.1"/>
</dbReference>
<feature type="region of interest" description="Disordered" evidence="1">
    <location>
        <begin position="44"/>
        <end position="71"/>
    </location>
</feature>
<keyword evidence="4" id="KW-1185">Reference proteome</keyword>
<proteinExistence type="predicted"/>
<comment type="caution">
    <text evidence="3">The sequence shown here is derived from an EMBL/GenBank/DDBJ whole genome shotgun (WGS) entry which is preliminary data.</text>
</comment>
<dbReference type="AlphaFoldDB" id="A0A3N5D904"/>
<sequence length="71" mass="7379">MKGFIGAASLLLILASANALGKQPGDFNAARSNHGGMMIPCPDNPAEGGPHRTIGDKSELLGTPYYHQSTN</sequence>
<evidence type="ECO:0000256" key="2">
    <source>
        <dbReference type="SAM" id="SignalP"/>
    </source>
</evidence>
<feature type="chain" id="PRO_5018203632" evidence="2">
    <location>
        <begin position="22"/>
        <end position="71"/>
    </location>
</feature>
<dbReference type="OrthoDB" id="6566500at2"/>
<evidence type="ECO:0000313" key="4">
    <source>
        <dbReference type="Proteomes" id="UP000268615"/>
    </source>
</evidence>